<feature type="compositionally biased region" description="Low complexity" evidence="1">
    <location>
        <begin position="42"/>
        <end position="55"/>
    </location>
</feature>
<evidence type="ECO:0000313" key="2">
    <source>
        <dbReference type="EMBL" id="KAK8884565.1"/>
    </source>
</evidence>
<protein>
    <recommendedName>
        <fullName evidence="4">DUF4201 domain-containing protein</fullName>
    </recommendedName>
</protein>
<sequence>MSNTLMSKDDVAKNENLTNSGNSNSNGSKDLSGSPSAPRTLQPPSISQLSPSFSSTRQRRHFNGKAPATINFGALTQNTNRIPFSEVDSDTETILRAVTKSQINQSPTLGRLGRSLFNIEQSGNNDNKNDNDDFHYNYNYNINDREPQNIEAARKKMISAIEKVEFDVKKLARAFGASDTMTTFLTIPKNPKFVTNASKTIPHAKDTFDQLERELKHIRIHSKLPKEIKGANTNVLQRLKSMRQAHTSDLSQTFLQNEFQNYISKTEQMSIFNISNKNIKTTKNKKILKSNDTDDLMMIENLKLKAKLSSLQKNLIQKMEIEKKSDRSKSLANVNKPELIIQTQKMLAEIKKKIDLQQNATNSHALQMAEFARKREELIGEFNSSNQQAKRLEIARKRMIDENAKIVTVKGKDYDLKMLDEEINSVFIKTDQIIKNLEKIEEKEKKCLESLKSNY</sequence>
<dbReference type="EMBL" id="JAPFFF010000008">
    <property type="protein sequence ID" value="KAK8884565.1"/>
    <property type="molecule type" value="Genomic_DNA"/>
</dbReference>
<proteinExistence type="predicted"/>
<dbReference type="Proteomes" id="UP001470230">
    <property type="component" value="Unassembled WGS sequence"/>
</dbReference>
<reference evidence="2 3" key="1">
    <citation type="submission" date="2024-04" db="EMBL/GenBank/DDBJ databases">
        <title>Tritrichomonas musculus Genome.</title>
        <authorList>
            <person name="Alves-Ferreira E."/>
            <person name="Grigg M."/>
            <person name="Lorenzi H."/>
            <person name="Galac M."/>
        </authorList>
    </citation>
    <scope>NUCLEOTIDE SEQUENCE [LARGE SCALE GENOMIC DNA]</scope>
    <source>
        <strain evidence="2 3">EAF2021</strain>
    </source>
</reference>
<evidence type="ECO:0008006" key="4">
    <source>
        <dbReference type="Google" id="ProtNLM"/>
    </source>
</evidence>
<comment type="caution">
    <text evidence="2">The sequence shown here is derived from an EMBL/GenBank/DDBJ whole genome shotgun (WGS) entry which is preliminary data.</text>
</comment>
<evidence type="ECO:0000256" key="1">
    <source>
        <dbReference type="SAM" id="MobiDB-lite"/>
    </source>
</evidence>
<name>A0ABR2K0B8_9EUKA</name>
<feature type="region of interest" description="Disordered" evidence="1">
    <location>
        <begin position="1"/>
        <end position="59"/>
    </location>
</feature>
<keyword evidence="3" id="KW-1185">Reference proteome</keyword>
<evidence type="ECO:0000313" key="3">
    <source>
        <dbReference type="Proteomes" id="UP001470230"/>
    </source>
</evidence>
<accession>A0ABR2K0B8</accession>
<gene>
    <name evidence="2" type="ORF">M9Y10_043679</name>
</gene>
<feature type="compositionally biased region" description="Low complexity" evidence="1">
    <location>
        <begin position="14"/>
        <end position="34"/>
    </location>
</feature>
<organism evidence="2 3">
    <name type="scientific">Tritrichomonas musculus</name>
    <dbReference type="NCBI Taxonomy" id="1915356"/>
    <lineage>
        <taxon>Eukaryota</taxon>
        <taxon>Metamonada</taxon>
        <taxon>Parabasalia</taxon>
        <taxon>Tritrichomonadida</taxon>
        <taxon>Tritrichomonadidae</taxon>
        <taxon>Tritrichomonas</taxon>
    </lineage>
</organism>